<evidence type="ECO:0000259" key="4">
    <source>
        <dbReference type="SMART" id="SM00482"/>
    </source>
</evidence>
<dbReference type="InterPro" id="IPR001098">
    <property type="entry name" value="DNA-dir_DNA_pol_A_palm_dom"/>
</dbReference>
<dbReference type="AlphaFoldDB" id="A0A1R1LJ45"/>
<dbReference type="GO" id="GO:0003887">
    <property type="term" value="F:DNA-directed DNA polymerase activity"/>
    <property type="evidence" value="ECO:0007669"/>
    <property type="project" value="UniProtKB-EC"/>
</dbReference>
<gene>
    <name evidence="5" type="ORF">BKD30_02540</name>
</gene>
<dbReference type="STRING" id="554083.BKD30_02540"/>
<dbReference type="PRINTS" id="PR00868">
    <property type="entry name" value="DNAPOLI"/>
</dbReference>
<dbReference type="GO" id="GO:0006302">
    <property type="term" value="P:double-strand break repair"/>
    <property type="evidence" value="ECO:0007669"/>
    <property type="project" value="TreeGrafter"/>
</dbReference>
<reference evidence="5 6" key="1">
    <citation type="submission" date="2016-12" db="EMBL/GenBank/DDBJ databases">
        <title>Draft genome of Tersicoccus phoenicis 1P05MA.</title>
        <authorList>
            <person name="Nakajima Y."/>
            <person name="Yoshizawa S."/>
            <person name="Nakamura K."/>
            <person name="Ogura Y."/>
            <person name="Hayashi T."/>
            <person name="Kogure K."/>
        </authorList>
    </citation>
    <scope>NUCLEOTIDE SEQUENCE [LARGE SCALE GENOMIC DNA]</scope>
    <source>
        <strain evidence="5 6">1p05MA</strain>
    </source>
</reference>
<evidence type="ECO:0000256" key="2">
    <source>
        <dbReference type="ARBA" id="ARBA00022705"/>
    </source>
</evidence>
<comment type="caution">
    <text evidence="5">The sequence shown here is derived from an EMBL/GenBank/DDBJ whole genome shotgun (WGS) entry which is preliminary data.</text>
</comment>
<dbReference type="PANTHER" id="PTHR10133:SF27">
    <property type="entry name" value="DNA POLYMERASE NU"/>
    <property type="match status" value="1"/>
</dbReference>
<accession>A0A1R1LJ45</accession>
<dbReference type="GO" id="GO:0003677">
    <property type="term" value="F:DNA binding"/>
    <property type="evidence" value="ECO:0007669"/>
    <property type="project" value="InterPro"/>
</dbReference>
<organism evidence="5 6">
    <name type="scientific">Tersicoccus phoenicis</name>
    <dbReference type="NCBI Taxonomy" id="554083"/>
    <lineage>
        <taxon>Bacteria</taxon>
        <taxon>Bacillati</taxon>
        <taxon>Actinomycetota</taxon>
        <taxon>Actinomycetes</taxon>
        <taxon>Micrococcales</taxon>
        <taxon>Micrococcaceae</taxon>
        <taxon>Tersicoccus</taxon>
    </lineage>
</organism>
<comment type="catalytic activity">
    <reaction evidence="3">
        <text>DNA(n) + a 2'-deoxyribonucleoside 5'-triphosphate = DNA(n+1) + diphosphate</text>
        <dbReference type="Rhea" id="RHEA:22508"/>
        <dbReference type="Rhea" id="RHEA-COMP:17339"/>
        <dbReference type="Rhea" id="RHEA-COMP:17340"/>
        <dbReference type="ChEBI" id="CHEBI:33019"/>
        <dbReference type="ChEBI" id="CHEBI:61560"/>
        <dbReference type="ChEBI" id="CHEBI:173112"/>
        <dbReference type="EC" id="2.7.7.7"/>
    </reaction>
</comment>
<dbReference type="SMART" id="SM00482">
    <property type="entry name" value="POLAc"/>
    <property type="match status" value="1"/>
</dbReference>
<dbReference type="Gene3D" id="3.30.70.370">
    <property type="match status" value="1"/>
</dbReference>
<dbReference type="Gene3D" id="1.10.150.20">
    <property type="entry name" value="5' to 3' exonuclease, C-terminal subdomain"/>
    <property type="match status" value="1"/>
</dbReference>
<dbReference type="InterPro" id="IPR043502">
    <property type="entry name" value="DNA/RNA_pol_sf"/>
</dbReference>
<evidence type="ECO:0000256" key="1">
    <source>
        <dbReference type="ARBA" id="ARBA00012417"/>
    </source>
</evidence>
<keyword evidence="6" id="KW-1185">Reference proteome</keyword>
<dbReference type="Pfam" id="PF00476">
    <property type="entry name" value="DNA_pol_A"/>
    <property type="match status" value="1"/>
</dbReference>
<dbReference type="PANTHER" id="PTHR10133">
    <property type="entry name" value="DNA POLYMERASE I"/>
    <property type="match status" value="1"/>
</dbReference>
<protein>
    <recommendedName>
        <fullName evidence="1">DNA-directed DNA polymerase</fullName>
        <ecNumber evidence="1">2.7.7.7</ecNumber>
    </recommendedName>
</protein>
<dbReference type="EC" id="2.7.7.7" evidence="1"/>
<feature type="domain" description="DNA-directed DNA polymerase family A palm" evidence="4">
    <location>
        <begin position="44"/>
        <end position="236"/>
    </location>
</feature>
<dbReference type="InterPro" id="IPR002298">
    <property type="entry name" value="DNA_polymerase_A"/>
</dbReference>
<evidence type="ECO:0000313" key="6">
    <source>
        <dbReference type="Proteomes" id="UP000187085"/>
    </source>
</evidence>
<proteinExistence type="predicted"/>
<dbReference type="GO" id="GO:0006261">
    <property type="term" value="P:DNA-templated DNA replication"/>
    <property type="evidence" value="ECO:0007669"/>
    <property type="project" value="InterPro"/>
</dbReference>
<dbReference type="SUPFAM" id="SSF56672">
    <property type="entry name" value="DNA/RNA polymerases"/>
    <property type="match status" value="1"/>
</dbReference>
<dbReference type="EMBL" id="MRDE01000016">
    <property type="protein sequence ID" value="OMH27557.1"/>
    <property type="molecule type" value="Genomic_DNA"/>
</dbReference>
<evidence type="ECO:0000313" key="5">
    <source>
        <dbReference type="EMBL" id="OMH27557.1"/>
    </source>
</evidence>
<sequence>MLTANGWAWLDEWVRDGRFRPDYVVGAVVTGRWATSGGGALQIPHQIRAAAHADPGHRLVVADAAQLEPRVLGAMAADDALAAAARGRDLYAGVAERGFGGERSAAKVAMLGAMYGATTGEAGRLVPQLARSFPRAVALVEAAARLGEAGRPVSTHLGRSTPPAGPRLRDALARGDQPALRANGRFTRNFIVQGSAAEWALCWLAELRRRLRDQALAARLAFFVHDELVLHVPDDEVDAVVEAVEGAAAAAAGLLFGAGSSDFPVSVAVVDSYDQAK</sequence>
<keyword evidence="2" id="KW-0235">DNA replication</keyword>
<evidence type="ECO:0000256" key="3">
    <source>
        <dbReference type="ARBA" id="ARBA00049244"/>
    </source>
</evidence>
<name>A0A1R1LJ45_9MICC</name>
<dbReference type="Proteomes" id="UP000187085">
    <property type="component" value="Unassembled WGS sequence"/>
</dbReference>
<dbReference type="NCBIfam" id="NF011538">
    <property type="entry name" value="PRK14975.1-1"/>
    <property type="match status" value="1"/>
</dbReference>